<comment type="caution">
    <text evidence="10">The sequence shown here is derived from an EMBL/GenBank/DDBJ whole genome shotgun (WGS) entry which is preliminary data.</text>
</comment>
<dbReference type="EMBL" id="QBML01000003">
    <property type="protein sequence ID" value="PZO44291.1"/>
    <property type="molecule type" value="Genomic_DNA"/>
</dbReference>
<evidence type="ECO:0000256" key="7">
    <source>
        <dbReference type="PROSITE-ProRule" id="PRU01091"/>
    </source>
</evidence>
<protein>
    <submittedName>
        <fullName evidence="10">DNA-binding response regulator</fullName>
    </submittedName>
</protein>
<dbReference type="InterPro" id="IPR001789">
    <property type="entry name" value="Sig_transdc_resp-reg_receiver"/>
</dbReference>
<dbReference type="Pfam" id="PF00072">
    <property type="entry name" value="Response_reg"/>
    <property type="match status" value="1"/>
</dbReference>
<feature type="domain" description="Response regulatory" evidence="8">
    <location>
        <begin position="2"/>
        <end position="116"/>
    </location>
</feature>
<dbReference type="InterPro" id="IPR039420">
    <property type="entry name" value="WalR-like"/>
</dbReference>
<evidence type="ECO:0000259" key="8">
    <source>
        <dbReference type="PROSITE" id="PS50110"/>
    </source>
</evidence>
<sequence length="225" mass="25173">MRILLVEDDDYIAKPLAKDIRHQGHVVDVASDGVSGWEYTQAVEYDLILLDLMLPRMDGISLCKQLRASGCKTHILMLTAKDTIPDRVLGLDTGADDYLVKPFDLEELAARIRALSRRVVDMQQMAIVQGSLELNGNSHTIAYAGQPLGLTPKEYVILECFLRNPTQVFTRANLLDKLWDLDKLSGEETVRTHITNIRRKLKAVGGSEDLIQTVYGVGYSFNSKL</sequence>
<dbReference type="Gene3D" id="1.10.10.10">
    <property type="entry name" value="Winged helix-like DNA-binding domain superfamily/Winged helix DNA-binding domain"/>
    <property type="match status" value="1"/>
</dbReference>
<dbReference type="GO" id="GO:0032993">
    <property type="term" value="C:protein-DNA complex"/>
    <property type="evidence" value="ECO:0007669"/>
    <property type="project" value="TreeGrafter"/>
</dbReference>
<dbReference type="AlphaFoldDB" id="A0A2W4YA37"/>
<dbReference type="Proteomes" id="UP000249467">
    <property type="component" value="Unassembled WGS sequence"/>
</dbReference>
<dbReference type="SMART" id="SM00862">
    <property type="entry name" value="Trans_reg_C"/>
    <property type="match status" value="1"/>
</dbReference>
<evidence type="ECO:0000259" key="9">
    <source>
        <dbReference type="PROSITE" id="PS51755"/>
    </source>
</evidence>
<keyword evidence="2" id="KW-0902">Two-component regulatory system</keyword>
<dbReference type="SMART" id="SM00448">
    <property type="entry name" value="REC"/>
    <property type="match status" value="1"/>
</dbReference>
<dbReference type="FunFam" id="3.40.50.2300:FF:000002">
    <property type="entry name" value="DNA-binding response regulator PhoP"/>
    <property type="match status" value="1"/>
</dbReference>
<evidence type="ECO:0000256" key="2">
    <source>
        <dbReference type="ARBA" id="ARBA00023012"/>
    </source>
</evidence>
<keyword evidence="3" id="KW-0805">Transcription regulation</keyword>
<keyword evidence="5" id="KW-0804">Transcription</keyword>
<dbReference type="Pfam" id="PF00486">
    <property type="entry name" value="Trans_reg_C"/>
    <property type="match status" value="1"/>
</dbReference>
<dbReference type="GO" id="GO:0006355">
    <property type="term" value="P:regulation of DNA-templated transcription"/>
    <property type="evidence" value="ECO:0007669"/>
    <property type="project" value="InterPro"/>
</dbReference>
<dbReference type="Gene3D" id="6.10.250.690">
    <property type="match status" value="1"/>
</dbReference>
<evidence type="ECO:0000313" key="10">
    <source>
        <dbReference type="EMBL" id="PZO44291.1"/>
    </source>
</evidence>
<feature type="modified residue" description="4-aspartylphosphate" evidence="6">
    <location>
        <position position="51"/>
    </location>
</feature>
<keyword evidence="1 6" id="KW-0597">Phosphoprotein</keyword>
<evidence type="ECO:0000256" key="1">
    <source>
        <dbReference type="ARBA" id="ARBA00022553"/>
    </source>
</evidence>
<dbReference type="InterPro" id="IPR001867">
    <property type="entry name" value="OmpR/PhoB-type_DNA-bd"/>
</dbReference>
<dbReference type="PANTHER" id="PTHR48111">
    <property type="entry name" value="REGULATOR OF RPOS"/>
    <property type="match status" value="1"/>
</dbReference>
<evidence type="ECO:0000256" key="5">
    <source>
        <dbReference type="ARBA" id="ARBA00023163"/>
    </source>
</evidence>
<dbReference type="GO" id="GO:0000156">
    <property type="term" value="F:phosphorelay response regulator activity"/>
    <property type="evidence" value="ECO:0007669"/>
    <property type="project" value="TreeGrafter"/>
</dbReference>
<name>A0A2W4YA37_9CYAN</name>
<dbReference type="GO" id="GO:0000976">
    <property type="term" value="F:transcription cis-regulatory region binding"/>
    <property type="evidence" value="ECO:0007669"/>
    <property type="project" value="TreeGrafter"/>
</dbReference>
<proteinExistence type="predicted"/>
<keyword evidence="4 7" id="KW-0238">DNA-binding</keyword>
<accession>A0A2W4YA37</accession>
<evidence type="ECO:0000313" key="11">
    <source>
        <dbReference type="Proteomes" id="UP000249467"/>
    </source>
</evidence>
<dbReference type="SUPFAM" id="SSF52172">
    <property type="entry name" value="CheY-like"/>
    <property type="match status" value="1"/>
</dbReference>
<reference evidence="10 11" key="1">
    <citation type="submission" date="2018-04" db="EMBL/GenBank/DDBJ databases">
        <authorList>
            <person name="Go L.Y."/>
            <person name="Mitchell J.A."/>
        </authorList>
    </citation>
    <scope>NUCLEOTIDE SEQUENCE [LARGE SCALE GENOMIC DNA]</scope>
    <source>
        <strain evidence="10">ULC066bin1</strain>
    </source>
</reference>
<dbReference type="CDD" id="cd19935">
    <property type="entry name" value="REC_OmpR_CusR-like"/>
    <property type="match status" value="1"/>
</dbReference>
<organism evidence="10 11">
    <name type="scientific">Pseudanabaena frigida</name>
    <dbReference type="NCBI Taxonomy" id="945775"/>
    <lineage>
        <taxon>Bacteria</taxon>
        <taxon>Bacillati</taxon>
        <taxon>Cyanobacteriota</taxon>
        <taxon>Cyanophyceae</taxon>
        <taxon>Pseudanabaenales</taxon>
        <taxon>Pseudanabaenaceae</taxon>
        <taxon>Pseudanabaena</taxon>
    </lineage>
</organism>
<feature type="domain" description="OmpR/PhoB-type" evidence="9">
    <location>
        <begin position="124"/>
        <end position="223"/>
    </location>
</feature>
<dbReference type="CDD" id="cd00383">
    <property type="entry name" value="trans_reg_C"/>
    <property type="match status" value="1"/>
</dbReference>
<dbReference type="InterPro" id="IPR011006">
    <property type="entry name" value="CheY-like_superfamily"/>
</dbReference>
<dbReference type="PROSITE" id="PS51755">
    <property type="entry name" value="OMPR_PHOB"/>
    <property type="match status" value="1"/>
</dbReference>
<gene>
    <name evidence="10" type="ORF">DCF19_03120</name>
</gene>
<evidence type="ECO:0000256" key="3">
    <source>
        <dbReference type="ARBA" id="ARBA00023015"/>
    </source>
</evidence>
<dbReference type="Gene3D" id="3.40.50.2300">
    <property type="match status" value="1"/>
</dbReference>
<reference evidence="10 11" key="2">
    <citation type="submission" date="2018-06" db="EMBL/GenBank/DDBJ databases">
        <title>Metagenomic assembly of (sub)arctic Cyanobacteria and their associated microbiome from non-axenic cultures.</title>
        <authorList>
            <person name="Baurain D."/>
        </authorList>
    </citation>
    <scope>NUCLEOTIDE SEQUENCE [LARGE SCALE GENOMIC DNA]</scope>
    <source>
        <strain evidence="10">ULC066bin1</strain>
    </source>
</reference>
<evidence type="ECO:0000256" key="4">
    <source>
        <dbReference type="ARBA" id="ARBA00023125"/>
    </source>
</evidence>
<dbReference type="PROSITE" id="PS50110">
    <property type="entry name" value="RESPONSE_REGULATORY"/>
    <property type="match status" value="1"/>
</dbReference>
<feature type="DNA-binding region" description="OmpR/PhoB-type" evidence="7">
    <location>
        <begin position="124"/>
        <end position="223"/>
    </location>
</feature>
<dbReference type="InterPro" id="IPR036388">
    <property type="entry name" value="WH-like_DNA-bd_sf"/>
</dbReference>
<evidence type="ECO:0000256" key="6">
    <source>
        <dbReference type="PROSITE-ProRule" id="PRU00169"/>
    </source>
</evidence>
<dbReference type="PANTHER" id="PTHR48111:SF15">
    <property type="entry name" value="OMPR SUBFAMILY"/>
    <property type="match status" value="1"/>
</dbReference>
<dbReference type="GO" id="GO:0005829">
    <property type="term" value="C:cytosol"/>
    <property type="evidence" value="ECO:0007669"/>
    <property type="project" value="TreeGrafter"/>
</dbReference>